<dbReference type="EMBL" id="BK032562">
    <property type="protein sequence ID" value="DAF48033.1"/>
    <property type="molecule type" value="Genomic_DNA"/>
</dbReference>
<sequence length="184" mass="20252">MKVAVENETIKVNSPYNKSFVAGAKQIQGKWNAPCWVFPEENKEAVKALLIECYGECGELGAVSTVTVDLDLDTYTEGYEDGEIRVGSIVVLKRLYRDREVIFSDNAMLINGGFATSGGSAKSPRIAADKNTIVRVKGVPETIYSKIKDHEGVKLVSDIDVESLKVEREKLLKRLAEIDSLLAI</sequence>
<accession>A0A8S5SAP9</accession>
<proteinExistence type="predicted"/>
<protein>
    <submittedName>
        <fullName evidence="1">HepA-related protein (HARP)</fullName>
    </submittedName>
</protein>
<reference evidence="1" key="1">
    <citation type="journal article" date="2021" name="Proc. Natl. Acad. Sci. U.S.A.">
        <title>A Catalog of Tens of Thousands of Viruses from Human Metagenomes Reveals Hidden Associations with Chronic Diseases.</title>
        <authorList>
            <person name="Tisza M.J."/>
            <person name="Buck C.B."/>
        </authorList>
    </citation>
    <scope>NUCLEOTIDE SEQUENCE</scope>
    <source>
        <strain evidence="1">CtgaY24</strain>
    </source>
</reference>
<organism evidence="1">
    <name type="scientific">Siphoviridae sp. ctgaY24</name>
    <dbReference type="NCBI Taxonomy" id="2827911"/>
    <lineage>
        <taxon>Viruses</taxon>
        <taxon>Duplodnaviria</taxon>
        <taxon>Heunggongvirae</taxon>
        <taxon>Uroviricota</taxon>
        <taxon>Caudoviricetes</taxon>
    </lineage>
</organism>
<evidence type="ECO:0000313" key="1">
    <source>
        <dbReference type="EMBL" id="DAF48033.1"/>
    </source>
</evidence>
<name>A0A8S5SAP9_9CAUD</name>